<protein>
    <recommendedName>
        <fullName evidence="3">HNH endonuclease</fullName>
    </recommendedName>
</protein>
<gene>
    <name evidence="1" type="ORF">SAMN05216245_10861</name>
</gene>
<reference evidence="1 2" key="1">
    <citation type="submission" date="2016-10" db="EMBL/GenBank/DDBJ databases">
        <authorList>
            <person name="de Groot N.N."/>
        </authorList>
    </citation>
    <scope>NUCLEOTIDE SEQUENCE [LARGE SCALE GENOMIC DNA]</scope>
    <source>
        <strain evidence="1 2">DSM 9236</strain>
    </source>
</reference>
<dbReference type="EMBL" id="FONL01000008">
    <property type="protein sequence ID" value="SFE52675.1"/>
    <property type="molecule type" value="Genomic_DNA"/>
</dbReference>
<evidence type="ECO:0008006" key="3">
    <source>
        <dbReference type="Google" id="ProtNLM"/>
    </source>
</evidence>
<sequence length="175" mass="21044">MPIYRRCNTCHQLYTGKKCPECSRKRDAKYRKRLKEQESHKQNYHLYLWQKCRRNVMLRYMNYDIWLLGVGQTYVMSNEEVIVHHIAERDDMPDYFWNIDNLITVCRESHNEIHALYDGSREEKLQALDRIAAGIRYFNENISENTMLGNDMSILDEYRDMVRSGSAEICKNGYR</sequence>
<proteinExistence type="predicted"/>
<dbReference type="Proteomes" id="UP000198896">
    <property type="component" value="Unassembled WGS sequence"/>
</dbReference>
<keyword evidence="2" id="KW-1185">Reference proteome</keyword>
<dbReference type="AlphaFoldDB" id="A0A1I2B950"/>
<organism evidence="1 2">
    <name type="scientific">Succiniclasticum ruminis DSM 9236</name>
    <dbReference type="NCBI Taxonomy" id="1123323"/>
    <lineage>
        <taxon>Bacteria</taxon>
        <taxon>Bacillati</taxon>
        <taxon>Bacillota</taxon>
        <taxon>Negativicutes</taxon>
        <taxon>Acidaminococcales</taxon>
        <taxon>Acidaminococcaceae</taxon>
        <taxon>Succiniclasticum</taxon>
    </lineage>
</organism>
<dbReference type="STRING" id="1123323.SAMN05216245_10861"/>
<evidence type="ECO:0000313" key="1">
    <source>
        <dbReference type="EMBL" id="SFE52675.1"/>
    </source>
</evidence>
<accession>A0A1I2B950</accession>
<evidence type="ECO:0000313" key="2">
    <source>
        <dbReference type="Proteomes" id="UP000198896"/>
    </source>
</evidence>
<name>A0A1I2B950_9FIRM</name>
<dbReference type="RefSeq" id="WP_177205951.1">
    <property type="nucleotide sequence ID" value="NZ_FONL01000008.1"/>
</dbReference>